<gene>
    <name evidence="8" type="ORF">HDID_LOCUS2848</name>
</gene>
<dbReference type="Proteomes" id="UP000274504">
    <property type="component" value="Unassembled WGS sequence"/>
</dbReference>
<comment type="subcellular location">
    <subcellularLocation>
        <location evidence="1">Cytoplasm</location>
    </subcellularLocation>
</comment>
<dbReference type="GO" id="GO:0005737">
    <property type="term" value="C:cytoplasm"/>
    <property type="evidence" value="ECO:0007669"/>
    <property type="project" value="UniProtKB-SubCell"/>
</dbReference>
<dbReference type="InterPro" id="IPR006597">
    <property type="entry name" value="Sel1-like"/>
</dbReference>
<dbReference type="PANTHER" id="PTHR44554">
    <property type="entry name" value="LRP2-BINDING PROTEIN"/>
    <property type="match status" value="1"/>
</dbReference>
<protein>
    <recommendedName>
        <fullName evidence="6">LRP2-binding protein</fullName>
    </recommendedName>
</protein>
<keyword evidence="3" id="KW-0677">Repeat</keyword>
<dbReference type="InterPro" id="IPR019734">
    <property type="entry name" value="TPR_rpt"/>
</dbReference>
<reference evidence="8 9" key="2">
    <citation type="submission" date="2018-11" db="EMBL/GenBank/DDBJ databases">
        <authorList>
            <consortium name="Pathogen Informatics"/>
        </authorList>
    </citation>
    <scope>NUCLEOTIDE SEQUENCE [LARGE SCALE GENOMIC DNA]</scope>
</reference>
<evidence type="ECO:0000256" key="7">
    <source>
        <dbReference type="PROSITE-ProRule" id="PRU00339"/>
    </source>
</evidence>
<dbReference type="EMBL" id="UYSG01000762">
    <property type="protein sequence ID" value="VDL22946.1"/>
    <property type="molecule type" value="Genomic_DNA"/>
</dbReference>
<dbReference type="Pfam" id="PF08238">
    <property type="entry name" value="Sel1"/>
    <property type="match status" value="6"/>
</dbReference>
<accession>A0A0R3SDR3</accession>
<reference evidence="10" key="1">
    <citation type="submission" date="2017-02" db="UniProtKB">
        <authorList>
            <consortium name="WormBaseParasite"/>
        </authorList>
    </citation>
    <scope>IDENTIFICATION</scope>
</reference>
<dbReference type="InterPro" id="IPR052323">
    <property type="entry name" value="LRP2-binding"/>
</dbReference>
<dbReference type="Gene3D" id="1.25.40.10">
    <property type="entry name" value="Tetratricopeptide repeat domain"/>
    <property type="match status" value="1"/>
</dbReference>
<dbReference type="WBParaSite" id="HDID_0000285001-mRNA-1">
    <property type="protein sequence ID" value="HDID_0000285001-mRNA-1"/>
    <property type="gene ID" value="HDID_0000285001"/>
</dbReference>
<dbReference type="OrthoDB" id="2384430at2759"/>
<evidence type="ECO:0000313" key="9">
    <source>
        <dbReference type="Proteomes" id="UP000274504"/>
    </source>
</evidence>
<evidence type="ECO:0000256" key="6">
    <source>
        <dbReference type="ARBA" id="ARBA00039954"/>
    </source>
</evidence>
<evidence type="ECO:0000313" key="8">
    <source>
        <dbReference type="EMBL" id="VDL22946.1"/>
    </source>
</evidence>
<organism evidence="10">
    <name type="scientific">Hymenolepis diminuta</name>
    <name type="common">Rat tapeworm</name>
    <dbReference type="NCBI Taxonomy" id="6216"/>
    <lineage>
        <taxon>Eukaryota</taxon>
        <taxon>Metazoa</taxon>
        <taxon>Spiralia</taxon>
        <taxon>Lophotrochozoa</taxon>
        <taxon>Platyhelminthes</taxon>
        <taxon>Cestoda</taxon>
        <taxon>Eucestoda</taxon>
        <taxon>Cyclophyllidea</taxon>
        <taxon>Hymenolepididae</taxon>
        <taxon>Hymenolepis</taxon>
    </lineage>
</organism>
<feature type="repeat" description="TPR" evidence="7">
    <location>
        <begin position="53"/>
        <end position="86"/>
    </location>
</feature>
<evidence type="ECO:0000256" key="5">
    <source>
        <dbReference type="ARBA" id="ARBA00037614"/>
    </source>
</evidence>
<dbReference type="SUPFAM" id="SSF81901">
    <property type="entry name" value="HCP-like"/>
    <property type="match status" value="1"/>
</dbReference>
<evidence type="ECO:0000313" key="10">
    <source>
        <dbReference type="WBParaSite" id="HDID_0000285001-mRNA-1"/>
    </source>
</evidence>
<name>A0A0R3SDR3_HYMDI</name>
<keyword evidence="2" id="KW-0963">Cytoplasm</keyword>
<keyword evidence="4 7" id="KW-0802">TPR repeat</keyword>
<sequence>MVYPSINLYGDFISSCKKYVIVEEEGKISPLFISENLESVLKKRINEPNKNYPDDAFRLGQILFEKENYSEALKYFKRAILGYDDPRAKYQIGIMLFDNLLDGEDIRQYQDPQKAAIYIMEGLLSLDRRIGTPLGNAEIVDAAAYNLFLAYIHGWGVKMSDEKALQYLQIAAENGDTKVSVKAQTAMGLYYSSSGHFDLDKAFYWHSEACQNGSLESQAIIGVMHMYGLGPAGQDWSEALNCLRSASERGSIYATGMLSFLYFRRSFYTLASRTAYSLVANTEFQKSLTINILNGKSSTPRIPFGSMKNSCDLGGHIFMHRAVAVACFIYATCLERGLGVQKDSSIASAMYSKCIQIDPVTTSYLQDMVIQSEL</sequence>
<dbReference type="AlphaFoldDB" id="A0A0R3SDR3"/>
<dbReference type="PROSITE" id="PS50005">
    <property type="entry name" value="TPR"/>
    <property type="match status" value="1"/>
</dbReference>
<dbReference type="SMART" id="SM00671">
    <property type="entry name" value="SEL1"/>
    <property type="match status" value="5"/>
</dbReference>
<evidence type="ECO:0000256" key="3">
    <source>
        <dbReference type="ARBA" id="ARBA00022737"/>
    </source>
</evidence>
<dbReference type="InterPro" id="IPR011990">
    <property type="entry name" value="TPR-like_helical_dom_sf"/>
</dbReference>
<proteinExistence type="predicted"/>
<evidence type="ECO:0000256" key="4">
    <source>
        <dbReference type="ARBA" id="ARBA00022803"/>
    </source>
</evidence>
<comment type="function">
    <text evidence="5">May act as an adapter that regulates LRP2 function.</text>
</comment>
<dbReference type="PANTHER" id="PTHR44554:SF1">
    <property type="entry name" value="LRP2-BINDING PROTEIN"/>
    <property type="match status" value="1"/>
</dbReference>
<evidence type="ECO:0000256" key="1">
    <source>
        <dbReference type="ARBA" id="ARBA00004496"/>
    </source>
</evidence>
<evidence type="ECO:0000256" key="2">
    <source>
        <dbReference type="ARBA" id="ARBA00022490"/>
    </source>
</evidence>
<dbReference type="STRING" id="6216.A0A0R3SDR3"/>